<keyword evidence="3" id="KW-1185">Reference proteome</keyword>
<dbReference type="EMBL" id="VXIV02002590">
    <property type="protein sequence ID" value="KAF6024319.1"/>
    <property type="molecule type" value="Genomic_DNA"/>
</dbReference>
<dbReference type="Proteomes" id="UP000593567">
    <property type="component" value="Unassembled WGS sequence"/>
</dbReference>
<dbReference type="InterPro" id="IPR053282">
    <property type="entry name" value="RGS_domain-containing"/>
</dbReference>
<proteinExistence type="predicted"/>
<gene>
    <name evidence="2" type="ORF">EB796_017372</name>
</gene>
<feature type="compositionally biased region" description="Polar residues" evidence="1">
    <location>
        <begin position="20"/>
        <end position="38"/>
    </location>
</feature>
<dbReference type="PANTHER" id="PTHR47079">
    <property type="entry name" value="REGULATOR OF G-PROTEIN SIGNALING PROTEIN-LIKE"/>
    <property type="match status" value="1"/>
</dbReference>
<comment type="caution">
    <text evidence="2">The sequence shown here is derived from an EMBL/GenBank/DDBJ whole genome shotgun (WGS) entry which is preliminary data.</text>
</comment>
<reference evidence="2" key="1">
    <citation type="submission" date="2020-06" db="EMBL/GenBank/DDBJ databases">
        <title>Draft genome of Bugula neritina, a colonial animal packing powerful symbionts and potential medicines.</title>
        <authorList>
            <person name="Rayko M."/>
        </authorList>
    </citation>
    <scope>NUCLEOTIDE SEQUENCE [LARGE SCALE GENOMIC DNA]</scope>
    <source>
        <strain evidence="2">Kwan_BN1</strain>
    </source>
</reference>
<accession>A0A7J7JDF9</accession>
<evidence type="ECO:0000313" key="2">
    <source>
        <dbReference type="EMBL" id="KAF6024319.1"/>
    </source>
</evidence>
<dbReference type="PANTHER" id="PTHR47079:SF1">
    <property type="entry name" value="REGULATOR OF G-PROTEIN SIGNALING PROTEIN-LIKE"/>
    <property type="match status" value="1"/>
</dbReference>
<dbReference type="OrthoDB" id="9644022at2759"/>
<organism evidence="2 3">
    <name type="scientific">Bugula neritina</name>
    <name type="common">Brown bryozoan</name>
    <name type="synonym">Sertularia neritina</name>
    <dbReference type="NCBI Taxonomy" id="10212"/>
    <lineage>
        <taxon>Eukaryota</taxon>
        <taxon>Metazoa</taxon>
        <taxon>Spiralia</taxon>
        <taxon>Lophotrochozoa</taxon>
        <taxon>Bryozoa</taxon>
        <taxon>Gymnolaemata</taxon>
        <taxon>Cheilostomatida</taxon>
        <taxon>Flustrina</taxon>
        <taxon>Buguloidea</taxon>
        <taxon>Bugulidae</taxon>
        <taxon>Bugula</taxon>
    </lineage>
</organism>
<evidence type="ECO:0000313" key="3">
    <source>
        <dbReference type="Proteomes" id="UP000593567"/>
    </source>
</evidence>
<feature type="region of interest" description="Disordered" evidence="1">
    <location>
        <begin position="1"/>
        <end position="38"/>
    </location>
</feature>
<name>A0A7J7JDF9_BUGNE</name>
<dbReference type="AlphaFoldDB" id="A0A7J7JDF9"/>
<sequence>MNSSSTAARGLAPVGHKKASLTNGKTSKMSGYTAGTNSAQNRDKFKTALERDRNKFHNDIYFLLETSRYYRLVRNVQANEKARLKPQEDYVYAKVKCKAIIDRFLDSDVAPKNQVNIMYQMADVIIKSHRTAVTDHRLFYDSEMALLFPTLILWKR</sequence>
<evidence type="ECO:0000256" key="1">
    <source>
        <dbReference type="SAM" id="MobiDB-lite"/>
    </source>
</evidence>
<protein>
    <submittedName>
        <fullName evidence="2">Uncharacterized protein</fullName>
    </submittedName>
</protein>